<gene>
    <name evidence="1" type="ORF">A2934_01530</name>
</gene>
<evidence type="ECO:0000313" key="1">
    <source>
        <dbReference type="EMBL" id="OHA06948.1"/>
    </source>
</evidence>
<evidence type="ECO:0000313" key="2">
    <source>
        <dbReference type="Proteomes" id="UP000177982"/>
    </source>
</evidence>
<reference evidence="1 2" key="1">
    <citation type="journal article" date="2016" name="Nat. Commun.">
        <title>Thousands of microbial genomes shed light on interconnected biogeochemical processes in an aquifer system.</title>
        <authorList>
            <person name="Anantharaman K."/>
            <person name="Brown C.T."/>
            <person name="Hug L.A."/>
            <person name="Sharon I."/>
            <person name="Castelle C.J."/>
            <person name="Probst A.J."/>
            <person name="Thomas B.C."/>
            <person name="Singh A."/>
            <person name="Wilkins M.J."/>
            <person name="Karaoz U."/>
            <person name="Brodie E.L."/>
            <person name="Williams K.H."/>
            <person name="Hubbard S.S."/>
            <person name="Banfield J.F."/>
        </authorList>
    </citation>
    <scope>NUCLEOTIDE SEQUENCE [LARGE SCALE GENOMIC DNA]</scope>
</reference>
<protein>
    <submittedName>
        <fullName evidence="1">Uncharacterized protein</fullName>
    </submittedName>
</protein>
<dbReference type="EMBL" id="MHQO01000020">
    <property type="protein sequence ID" value="OHA06948.1"/>
    <property type="molecule type" value="Genomic_DNA"/>
</dbReference>
<name>A0A1G2L5L5_9BACT</name>
<proteinExistence type="predicted"/>
<accession>A0A1G2L5L5</accession>
<organism evidence="1 2">
    <name type="scientific">Candidatus Sungbacteria bacterium RIFCSPLOWO2_01_FULL_47_10</name>
    <dbReference type="NCBI Taxonomy" id="1802276"/>
    <lineage>
        <taxon>Bacteria</taxon>
        <taxon>Candidatus Sungiibacteriota</taxon>
    </lineage>
</organism>
<sequence>MANSVKSRIAEIRKRVEEYHKHRNDQYAYYPEEIDAVRELKSHALEDIEFLLSKLSNQQSR</sequence>
<dbReference type="Proteomes" id="UP000177982">
    <property type="component" value="Unassembled WGS sequence"/>
</dbReference>
<comment type="caution">
    <text evidence="1">The sequence shown here is derived from an EMBL/GenBank/DDBJ whole genome shotgun (WGS) entry which is preliminary data.</text>
</comment>
<dbReference type="AlphaFoldDB" id="A0A1G2L5L5"/>